<reference evidence="1" key="1">
    <citation type="submission" date="2022-01" db="EMBL/GenBank/DDBJ databases">
        <title>Nocardioidaceae gen. sp. A5X3R13.</title>
        <authorList>
            <person name="Lopez Marin M.A."/>
            <person name="Uhlik O."/>
        </authorList>
    </citation>
    <scope>NUCLEOTIDE SEQUENCE</scope>
    <source>
        <strain evidence="1">A5X3R13</strain>
    </source>
</reference>
<proteinExistence type="predicted"/>
<sequence length="95" mass="10758">MRAGDLAKLGYADDWCPDIDYAPEPVYDADGSLLEIDFVDRRFQIIEMLGGSRGHQSRMYEEATATDLPIDEIVSKHGSIGQQRRFRQLRAEGLI</sequence>
<dbReference type="Proteomes" id="UP001164390">
    <property type="component" value="Chromosome"/>
</dbReference>
<dbReference type="KEGG" id="sgrg:L0C25_00965"/>
<gene>
    <name evidence="1" type="ORF">L0C25_00965</name>
</gene>
<dbReference type="RefSeq" id="WP_271634504.1">
    <property type="nucleotide sequence ID" value="NZ_CP094970.1"/>
</dbReference>
<evidence type="ECO:0000313" key="1">
    <source>
        <dbReference type="EMBL" id="UYM05682.1"/>
    </source>
</evidence>
<protein>
    <submittedName>
        <fullName evidence="1">Uncharacterized protein</fullName>
    </submittedName>
</protein>
<name>A0AA46YKN3_9ACTN</name>
<keyword evidence="2" id="KW-1185">Reference proteome</keyword>
<organism evidence="1 2">
    <name type="scientific">Solicola gregarius</name>
    <dbReference type="NCBI Taxonomy" id="2908642"/>
    <lineage>
        <taxon>Bacteria</taxon>
        <taxon>Bacillati</taxon>
        <taxon>Actinomycetota</taxon>
        <taxon>Actinomycetes</taxon>
        <taxon>Propionibacteriales</taxon>
        <taxon>Nocardioidaceae</taxon>
        <taxon>Solicola</taxon>
    </lineage>
</organism>
<evidence type="ECO:0000313" key="2">
    <source>
        <dbReference type="Proteomes" id="UP001164390"/>
    </source>
</evidence>
<accession>A0AA46YKN3</accession>
<dbReference type="EMBL" id="CP094970">
    <property type="protein sequence ID" value="UYM05682.1"/>
    <property type="molecule type" value="Genomic_DNA"/>
</dbReference>
<dbReference type="AlphaFoldDB" id="A0AA46YKN3"/>